<keyword evidence="3" id="KW-0813">Transport</keyword>
<evidence type="ECO:0000256" key="5">
    <source>
        <dbReference type="ARBA" id="ARBA00022792"/>
    </source>
</evidence>
<protein>
    <recommendedName>
        <fullName evidence="11">NADH-ubiquinone oxidoreductase 29.9 kDa subunit</fullName>
    </recommendedName>
</protein>
<evidence type="ECO:0000256" key="8">
    <source>
        <dbReference type="ARBA" id="ARBA00023136"/>
    </source>
</evidence>
<accession>A0A9P7M8L2</accession>
<dbReference type="Proteomes" id="UP000706124">
    <property type="component" value="Unassembled WGS sequence"/>
</dbReference>
<evidence type="ECO:0000256" key="2">
    <source>
        <dbReference type="ARBA" id="ARBA00010261"/>
    </source>
</evidence>
<evidence type="ECO:0000256" key="1">
    <source>
        <dbReference type="ARBA" id="ARBA00004443"/>
    </source>
</evidence>
<dbReference type="Pfam" id="PF04716">
    <property type="entry name" value="ETC_C1_NDUFA5"/>
    <property type="match status" value="1"/>
</dbReference>
<gene>
    <name evidence="9" type="ORF">E4U60_004861</name>
</gene>
<evidence type="ECO:0000256" key="3">
    <source>
        <dbReference type="ARBA" id="ARBA00022448"/>
    </source>
</evidence>
<dbReference type="InterPro" id="IPR006806">
    <property type="entry name" value="NDUFA5"/>
</dbReference>
<comment type="subcellular location">
    <subcellularLocation>
        <location evidence="1">Mitochondrion inner membrane</location>
        <topology evidence="1">Peripheral membrane protein</topology>
        <orientation evidence="1">Matrix side</orientation>
    </subcellularLocation>
</comment>
<keyword evidence="8" id="KW-0472">Membrane</keyword>
<evidence type="ECO:0000256" key="7">
    <source>
        <dbReference type="ARBA" id="ARBA00023128"/>
    </source>
</evidence>
<comment type="caution">
    <text evidence="9">The sequence shown here is derived from an EMBL/GenBank/DDBJ whole genome shotgun (WGS) entry which is preliminary data.</text>
</comment>
<dbReference type="GO" id="GO:0022904">
    <property type="term" value="P:respiratory electron transport chain"/>
    <property type="evidence" value="ECO:0007669"/>
    <property type="project" value="InterPro"/>
</dbReference>
<reference evidence="9 10" key="1">
    <citation type="journal article" date="2020" name="bioRxiv">
        <title>Whole genome comparisons of ergot fungi reveals the divergence and evolution of species within the genus Claviceps are the result of varying mechanisms driving genome evolution and host range expansion.</title>
        <authorList>
            <person name="Wyka S.A."/>
            <person name="Mondo S.J."/>
            <person name="Liu M."/>
            <person name="Dettman J."/>
            <person name="Nalam V."/>
            <person name="Broders K.D."/>
        </authorList>
    </citation>
    <scope>NUCLEOTIDE SEQUENCE [LARGE SCALE GENOMIC DNA]</scope>
    <source>
        <strain evidence="9 10">CCC 1485</strain>
    </source>
</reference>
<dbReference type="AlphaFoldDB" id="A0A9P7M8L2"/>
<evidence type="ECO:0000313" key="9">
    <source>
        <dbReference type="EMBL" id="KAG5932942.1"/>
    </source>
</evidence>
<evidence type="ECO:0000313" key="10">
    <source>
        <dbReference type="Proteomes" id="UP000706124"/>
    </source>
</evidence>
<sequence length="225" mass="25310">MQPTSRMLARYLESGTPTGLVGLCTHSHPRSALLYLYASTLHKLQSIPEKSLYRQSVEAVTRHRMNLVDRIVPAGYNEWAVKAKAIISKNPSQSRTAGELFNYSEARTLQLGGRLYIIGPNTQTGDVSSDGGDAEADARSVQMIWAERESLKVDQDIEWEDEPQLTAGQIQELEHSIGAGLVEEVIQVAEGELHTIETMEKHRVWEDLEETPLEGQWEYFDRKST</sequence>
<keyword evidence="7" id="KW-0496">Mitochondrion</keyword>
<evidence type="ECO:0000256" key="4">
    <source>
        <dbReference type="ARBA" id="ARBA00022660"/>
    </source>
</evidence>
<keyword evidence="10" id="KW-1185">Reference proteome</keyword>
<organism evidence="9 10">
    <name type="scientific">Claviceps pazoutovae</name>
    <dbReference type="NCBI Taxonomy" id="1649127"/>
    <lineage>
        <taxon>Eukaryota</taxon>
        <taxon>Fungi</taxon>
        <taxon>Dikarya</taxon>
        <taxon>Ascomycota</taxon>
        <taxon>Pezizomycotina</taxon>
        <taxon>Sordariomycetes</taxon>
        <taxon>Hypocreomycetidae</taxon>
        <taxon>Hypocreales</taxon>
        <taxon>Clavicipitaceae</taxon>
        <taxon>Claviceps</taxon>
    </lineage>
</organism>
<dbReference type="EMBL" id="SRPO01000407">
    <property type="protein sequence ID" value="KAG5932942.1"/>
    <property type="molecule type" value="Genomic_DNA"/>
</dbReference>
<keyword evidence="5" id="KW-0999">Mitochondrion inner membrane</keyword>
<keyword evidence="4" id="KW-0679">Respiratory chain</keyword>
<comment type="similarity">
    <text evidence="2">Belongs to the complex I NDUFA5 subunit family.</text>
</comment>
<dbReference type="OrthoDB" id="286811at2759"/>
<dbReference type="PANTHER" id="PTHR12653">
    <property type="entry name" value="NADH-UBIQUINONE OXIDOREDUCTASE 13 KD-B SUBUNIT"/>
    <property type="match status" value="1"/>
</dbReference>
<evidence type="ECO:0000256" key="6">
    <source>
        <dbReference type="ARBA" id="ARBA00022982"/>
    </source>
</evidence>
<proteinExistence type="inferred from homology"/>
<evidence type="ECO:0008006" key="11">
    <source>
        <dbReference type="Google" id="ProtNLM"/>
    </source>
</evidence>
<name>A0A9P7M8L2_9HYPO</name>
<dbReference type="PANTHER" id="PTHR12653:SF0">
    <property type="entry name" value="NADH DEHYDROGENASE [UBIQUINONE] 1 ALPHA SUBCOMPLEX SUBUNIT 5"/>
    <property type="match status" value="1"/>
</dbReference>
<dbReference type="GO" id="GO:0005743">
    <property type="term" value="C:mitochondrial inner membrane"/>
    <property type="evidence" value="ECO:0007669"/>
    <property type="project" value="UniProtKB-SubCell"/>
</dbReference>
<keyword evidence="6" id="KW-0249">Electron transport</keyword>